<dbReference type="Proteomes" id="UP000265180">
    <property type="component" value="Chromosome 10"/>
</dbReference>
<evidence type="ECO:0000256" key="6">
    <source>
        <dbReference type="ARBA" id="ARBA00022759"/>
    </source>
</evidence>
<evidence type="ECO:0000256" key="1">
    <source>
        <dbReference type="ARBA" id="ARBA00010879"/>
    </source>
</evidence>
<keyword evidence="5" id="KW-0540">Nuclease</keyword>
<reference evidence="13" key="3">
    <citation type="submission" date="2025-08" db="UniProtKB">
        <authorList>
            <consortium name="Ensembl"/>
        </authorList>
    </citation>
    <scope>IDENTIFICATION</scope>
    <source>
        <strain evidence="13">HNI</strain>
    </source>
</reference>
<keyword evidence="4" id="KW-0548">Nucleotidyltransferase</keyword>
<evidence type="ECO:0000256" key="8">
    <source>
        <dbReference type="ARBA" id="ARBA00022918"/>
    </source>
</evidence>
<reference evidence="13" key="4">
    <citation type="submission" date="2025-09" db="UniProtKB">
        <authorList>
            <consortium name="Ensembl"/>
        </authorList>
    </citation>
    <scope>IDENTIFICATION</scope>
    <source>
        <strain evidence="13">HNI</strain>
    </source>
</reference>
<dbReference type="InterPro" id="IPR000477">
    <property type="entry name" value="RT_dom"/>
</dbReference>
<dbReference type="InterPro" id="IPR012337">
    <property type="entry name" value="RNaseH-like_sf"/>
</dbReference>
<feature type="region of interest" description="Disordered" evidence="10">
    <location>
        <begin position="1255"/>
        <end position="1316"/>
    </location>
</feature>
<dbReference type="GO" id="GO:0003964">
    <property type="term" value="F:RNA-directed DNA polymerase activity"/>
    <property type="evidence" value="ECO:0007669"/>
    <property type="project" value="UniProtKB-KW"/>
</dbReference>
<dbReference type="Gene3D" id="3.30.420.10">
    <property type="entry name" value="Ribonuclease H-like superfamily/Ribonuclease H"/>
    <property type="match status" value="1"/>
</dbReference>
<dbReference type="Pfam" id="PF00078">
    <property type="entry name" value="RVT_1"/>
    <property type="match status" value="1"/>
</dbReference>
<feature type="domain" description="Reverse transcriptase" evidence="11">
    <location>
        <begin position="473"/>
        <end position="651"/>
    </location>
</feature>
<evidence type="ECO:0000256" key="4">
    <source>
        <dbReference type="ARBA" id="ARBA00022695"/>
    </source>
</evidence>
<dbReference type="GO" id="GO:0004523">
    <property type="term" value="F:RNA-DNA hybrid ribonuclease activity"/>
    <property type="evidence" value="ECO:0007669"/>
    <property type="project" value="UniProtKB-EC"/>
</dbReference>
<dbReference type="Gene3D" id="3.30.70.270">
    <property type="match status" value="2"/>
</dbReference>
<feature type="region of interest" description="Disordered" evidence="10">
    <location>
        <begin position="1217"/>
        <end position="1242"/>
    </location>
</feature>
<dbReference type="InterPro" id="IPR050951">
    <property type="entry name" value="Retrovirus_Pol_polyprotein"/>
</dbReference>
<evidence type="ECO:0000256" key="9">
    <source>
        <dbReference type="ARBA" id="ARBA00039658"/>
    </source>
</evidence>
<proteinExistence type="inferred from homology"/>
<dbReference type="CDD" id="cd09274">
    <property type="entry name" value="RNase_HI_RT_Ty3"/>
    <property type="match status" value="1"/>
</dbReference>
<dbReference type="SUPFAM" id="SSF53098">
    <property type="entry name" value="Ribonuclease H-like"/>
    <property type="match status" value="1"/>
</dbReference>
<dbReference type="InterPro" id="IPR036397">
    <property type="entry name" value="RNaseH_sf"/>
</dbReference>
<evidence type="ECO:0000256" key="10">
    <source>
        <dbReference type="SAM" id="MobiDB-lite"/>
    </source>
</evidence>
<organism evidence="13 14">
    <name type="scientific">Oryzias latipes</name>
    <name type="common">Japanese rice fish</name>
    <name type="synonym">Japanese killifish</name>
    <dbReference type="NCBI Taxonomy" id="8090"/>
    <lineage>
        <taxon>Eukaryota</taxon>
        <taxon>Metazoa</taxon>
        <taxon>Chordata</taxon>
        <taxon>Craniata</taxon>
        <taxon>Vertebrata</taxon>
        <taxon>Euteleostomi</taxon>
        <taxon>Actinopterygii</taxon>
        <taxon>Neopterygii</taxon>
        <taxon>Teleostei</taxon>
        <taxon>Neoteleostei</taxon>
        <taxon>Acanthomorphata</taxon>
        <taxon>Ovalentaria</taxon>
        <taxon>Atherinomorphae</taxon>
        <taxon>Beloniformes</taxon>
        <taxon>Adrianichthyidae</taxon>
        <taxon>Oryziinae</taxon>
        <taxon>Oryzias</taxon>
    </lineage>
</organism>
<evidence type="ECO:0000259" key="11">
    <source>
        <dbReference type="PROSITE" id="PS50878"/>
    </source>
</evidence>
<dbReference type="InterPro" id="IPR041373">
    <property type="entry name" value="RT_RNaseH"/>
</dbReference>
<sequence>MESYGVPIPRMDWDCSNLPEAWRKFRQHAELMFTGPLREKDEADKCSYLLLWVGEKGRDVYNTWNLTADEAKKLQTYYDKYTEYITPKANPIYARYKFHQQMQGEHETFEQFVTELKLLVKDCGYPNSDEMVRDRIVFGTNSPSVREKLLNQGPELTLDKAIDIARSHELAKQQLKTMGSAKEHSHQDTLHAVSRKQYRSATPQNAVRHKDETGAYKICSQCARQHSQKDTCPAKGKQCIKCKKFNHFAKACRSKIPFQHKPRHKMLHSVGESKNSHQSSDEETGLYIDSITIENEGQSNEQAYADLELGSPSRKVRFKVDTGAQANTIPANLFQTLFHNVMLRPANHRLTDYGGHSLNVDGTCKLRCKHKDQSLMLDFHVVDTNSPPVLAMKACRDLNLIKIVMTVTKEKTDTGSQNILEEFKDVFQGIGVFPGECNFHVDAEVTPVVCPPRRIPFALRSKLKEELESMEKNGIICKVTEPTAWVNALVVVEKPKSGNLRVCLDPRPLNKAIQRPYYPLPTFEDVTAKLAGAKYFSVLDARSGYWNIKLSHESSLLTTFNTVFGRYRYLRLQFGIISAQDEFQRRVDETYEGLDGVAAIVDDVLVFGKTKQEHDRNLRAMLQRTRERGVKLNPDKCRISVQEVSYFGHTLSHEGLKPDPQKIKAVQEMQAPQNKTELETVLGMFTYLARFAPHLSEVNAPLRLLLKEDNDFKWDAAQDRAFQRMKDLITQEPGPVLAYFDPQKELRLQVDASKSGLGAVMLQEGKPVAYASKSLNKTEQNYAQIEKELYAVLFGCKRFHEYIYGRKVVVESDHKPLESIIKKPLAAAPPRLQRMILQLQRYDISITHLPGKDIPVADTLSRKAIPYEDQTLNEGMEAQVHAVMSNVAVSDKRLTEIKEVTSMDPQLTTLKKVILDGWPETRSSCPHNIQEYWNYRDEISEFDGILFKGEKIIIPQALRKAMIDRIHSSHMGIEKSKSRARDILFWPQMGKQIEEAVMTCHICQERRSSNPRELLMSHAIPERPWQVIGTDLFSWNSRDYIVIVDYLSRYFELERLYSCTSAAVIAKLKAAMARHGIPEIVISDNGPCYRSKEFSQFAESWGFTHTTTSPHYPQSNGLAEKTVQTAKRILDKARAEGKDSYLSLLEYRNTPVDNLHSPAQLLMSRRLRSILPNTPEQLKQQVTCQESVRFQREVCQQRQQTFFNKCAKPLTPLSAGTPISYQQEDGSWKSATVTQPANTPRNYHITTAEGQTLRRNRRHLRERHSDSKEVQIAEEVQQPDLSVKDPKINQPTPAESQSTEKDTLPNDRPPVYVTKSGRVVKPKQIFDM</sequence>
<dbReference type="Gene3D" id="3.10.10.10">
    <property type="entry name" value="HIV Type 1 Reverse Transcriptase, subunit A, domain 1"/>
    <property type="match status" value="1"/>
</dbReference>
<evidence type="ECO:0000256" key="5">
    <source>
        <dbReference type="ARBA" id="ARBA00022722"/>
    </source>
</evidence>
<evidence type="ECO:0000313" key="13">
    <source>
        <dbReference type="Ensembl" id="ENSORLP00020026030.1"/>
    </source>
</evidence>
<dbReference type="InterPro" id="IPR041588">
    <property type="entry name" value="Integrase_H2C2"/>
</dbReference>
<dbReference type="GO" id="GO:0015074">
    <property type="term" value="P:DNA integration"/>
    <property type="evidence" value="ECO:0007669"/>
    <property type="project" value="InterPro"/>
</dbReference>
<feature type="domain" description="Integrase catalytic" evidence="12">
    <location>
        <begin position="1020"/>
        <end position="1183"/>
    </location>
</feature>
<dbReference type="Gene3D" id="3.10.20.370">
    <property type="match status" value="1"/>
</dbReference>
<dbReference type="CDD" id="cd05481">
    <property type="entry name" value="retropepsin_like_LTR_1"/>
    <property type="match status" value="1"/>
</dbReference>
<dbReference type="InterPro" id="IPR043502">
    <property type="entry name" value="DNA/RNA_pol_sf"/>
</dbReference>
<comment type="similarity">
    <text evidence="1">Belongs to the beta type-B retroviral polymerase family. HERV class-II K(HML-2) pol subfamily.</text>
</comment>
<dbReference type="PANTHER" id="PTHR37984:SF7">
    <property type="entry name" value="INTEGRASE CATALYTIC DOMAIN-CONTAINING PROTEIN"/>
    <property type="match status" value="1"/>
</dbReference>
<keyword evidence="7" id="KW-0378">Hydrolase</keyword>
<dbReference type="Pfam" id="PF00665">
    <property type="entry name" value="rve"/>
    <property type="match status" value="1"/>
</dbReference>
<reference key="1">
    <citation type="journal article" date="2007" name="Nature">
        <title>The medaka draft genome and insights into vertebrate genome evolution.</title>
        <authorList>
            <person name="Kasahara M."/>
            <person name="Naruse K."/>
            <person name="Sasaki S."/>
            <person name="Nakatani Y."/>
            <person name="Qu W."/>
            <person name="Ahsan B."/>
            <person name="Yamada T."/>
            <person name="Nagayasu Y."/>
            <person name="Doi K."/>
            <person name="Kasai Y."/>
            <person name="Jindo T."/>
            <person name="Kobayashi D."/>
            <person name="Shimada A."/>
            <person name="Toyoda A."/>
            <person name="Kuroki Y."/>
            <person name="Fujiyama A."/>
            <person name="Sasaki T."/>
            <person name="Shimizu A."/>
            <person name="Asakawa S."/>
            <person name="Shimizu N."/>
            <person name="Hashimoto S."/>
            <person name="Yang J."/>
            <person name="Lee Y."/>
            <person name="Matsushima K."/>
            <person name="Sugano S."/>
            <person name="Sakaizumi M."/>
            <person name="Narita T."/>
            <person name="Ohishi K."/>
            <person name="Haga S."/>
            <person name="Ohta F."/>
            <person name="Nomoto H."/>
            <person name="Nogata K."/>
            <person name="Morishita T."/>
            <person name="Endo T."/>
            <person name="Shin-I T."/>
            <person name="Takeda H."/>
            <person name="Morishita S."/>
            <person name="Kohara Y."/>
        </authorList>
    </citation>
    <scope>NUCLEOTIDE SEQUENCE [LARGE SCALE GENOMIC DNA]</scope>
    <source>
        <strain>Hd-rR</strain>
    </source>
</reference>
<evidence type="ECO:0000256" key="2">
    <source>
        <dbReference type="ARBA" id="ARBA00012180"/>
    </source>
</evidence>
<dbReference type="PANTHER" id="PTHR37984">
    <property type="entry name" value="PROTEIN CBG26694"/>
    <property type="match status" value="1"/>
</dbReference>
<accession>A0A3P9LZF9</accession>
<dbReference type="Gene3D" id="1.10.340.70">
    <property type="match status" value="1"/>
</dbReference>
<dbReference type="PROSITE" id="PS50878">
    <property type="entry name" value="RT_POL"/>
    <property type="match status" value="1"/>
</dbReference>
<dbReference type="GO" id="GO:0003676">
    <property type="term" value="F:nucleic acid binding"/>
    <property type="evidence" value="ECO:0007669"/>
    <property type="project" value="InterPro"/>
</dbReference>
<evidence type="ECO:0000313" key="14">
    <source>
        <dbReference type="Proteomes" id="UP000265180"/>
    </source>
</evidence>
<protein>
    <recommendedName>
        <fullName evidence="9">Gypsy retrotransposon integrase-like protein 1</fullName>
        <ecNumber evidence="2">3.1.26.4</ecNumber>
    </recommendedName>
</protein>
<dbReference type="EC" id="3.1.26.4" evidence="2"/>
<dbReference type="InterPro" id="IPR043128">
    <property type="entry name" value="Rev_trsase/Diguanyl_cyclase"/>
</dbReference>
<keyword evidence="8" id="KW-0695">RNA-directed DNA polymerase</keyword>
<name>A0A3P9LZF9_ORYLA</name>
<dbReference type="PROSITE" id="PS50994">
    <property type="entry name" value="INTEGRASE"/>
    <property type="match status" value="1"/>
</dbReference>
<dbReference type="FunFam" id="1.10.340.70:FF:000003">
    <property type="entry name" value="Protein CBG25708"/>
    <property type="match status" value="1"/>
</dbReference>
<evidence type="ECO:0000259" key="12">
    <source>
        <dbReference type="PROSITE" id="PS50994"/>
    </source>
</evidence>
<dbReference type="Pfam" id="PF17917">
    <property type="entry name" value="RT_RNaseH"/>
    <property type="match status" value="1"/>
</dbReference>
<dbReference type="FunFam" id="3.30.70.270:FF:000026">
    <property type="entry name" value="Transposon Ty3-G Gag-Pol polyprotein"/>
    <property type="match status" value="1"/>
</dbReference>
<dbReference type="FunFam" id="3.10.20.370:FF:000001">
    <property type="entry name" value="Retrovirus-related Pol polyprotein from transposon 17.6-like protein"/>
    <property type="match status" value="1"/>
</dbReference>
<dbReference type="Ensembl" id="ENSORLT00020002941.1">
    <property type="protein sequence ID" value="ENSORLP00020026030.1"/>
    <property type="gene ID" value="ENSORLG00020008265.1"/>
</dbReference>
<keyword evidence="3" id="KW-0808">Transferase</keyword>
<dbReference type="InterPro" id="IPR001584">
    <property type="entry name" value="Integrase_cat-core"/>
</dbReference>
<dbReference type="Pfam" id="PF17921">
    <property type="entry name" value="Integrase_H2C2"/>
    <property type="match status" value="1"/>
</dbReference>
<reference evidence="13 14" key="2">
    <citation type="submission" date="2017-04" db="EMBL/GenBank/DDBJ databases">
        <title>CpG methylation of centromeres and impact of large insertions on vertebrate speciation.</title>
        <authorList>
            <person name="Ichikawa K."/>
            <person name="Yoshimura J."/>
            <person name="Morishita S."/>
        </authorList>
    </citation>
    <scope>NUCLEOTIDE SEQUENCE</scope>
    <source>
        <strain evidence="13 14">HNI</strain>
    </source>
</reference>
<keyword evidence="6" id="KW-0255">Endonuclease</keyword>
<evidence type="ECO:0000256" key="7">
    <source>
        <dbReference type="ARBA" id="ARBA00022801"/>
    </source>
</evidence>
<dbReference type="CDD" id="cd01647">
    <property type="entry name" value="RT_LTR"/>
    <property type="match status" value="1"/>
</dbReference>
<dbReference type="SUPFAM" id="SSF56672">
    <property type="entry name" value="DNA/RNA polymerases"/>
    <property type="match status" value="1"/>
</dbReference>
<evidence type="ECO:0000256" key="3">
    <source>
        <dbReference type="ARBA" id="ARBA00022679"/>
    </source>
</evidence>
<dbReference type="FunFam" id="3.30.420.10:FF:000063">
    <property type="entry name" value="Retrovirus-related Pol polyprotein from transposon 297-like Protein"/>
    <property type="match status" value="1"/>
</dbReference>